<protein>
    <recommendedName>
        <fullName evidence="4">HlyD family secretion protein</fullName>
    </recommendedName>
</protein>
<accession>A0A938XWQ5</accession>
<evidence type="ECO:0000313" key="2">
    <source>
        <dbReference type="EMBL" id="MBM7557042.1"/>
    </source>
</evidence>
<evidence type="ECO:0000256" key="1">
    <source>
        <dbReference type="SAM" id="SignalP"/>
    </source>
</evidence>
<keyword evidence="1" id="KW-0732">Signal</keyword>
<sequence>MKYKVVILVTLVSLFLSSNFILAAEVSGKIVAINENEETILLKEQQGVKEYKLGFNAQIRLNEKIVKLAALRPIDYKSFCEAQLQLNQVGEITAVNAAYRALEIVVLQVEKEYITVKKLDTGLTRNFKVTEKVKMKRNNLKVNSEDIRRGDKGLVILGLDNQLQKIMLYNYEVYGILKDSNPHTREVVLNTGTRLEPKYKTLKLPLQTKIRFKEHFIKFKDLTANMWVKVEIDKSIQQVVVRKI</sequence>
<name>A0A938XWQ5_9FIRM</name>
<feature type="chain" id="PRO_5038038807" description="HlyD family secretion protein" evidence="1">
    <location>
        <begin position="24"/>
        <end position="244"/>
    </location>
</feature>
<reference evidence="2" key="1">
    <citation type="submission" date="2021-01" db="EMBL/GenBank/DDBJ databases">
        <title>Genomic Encyclopedia of Type Strains, Phase IV (KMG-IV): sequencing the most valuable type-strain genomes for metagenomic binning, comparative biology and taxonomic classification.</title>
        <authorList>
            <person name="Goeker M."/>
        </authorList>
    </citation>
    <scope>NUCLEOTIDE SEQUENCE</scope>
    <source>
        <strain evidence="2">DSM 23230</strain>
    </source>
</reference>
<dbReference type="EMBL" id="JAFBDQ010000008">
    <property type="protein sequence ID" value="MBM7557042.1"/>
    <property type="molecule type" value="Genomic_DNA"/>
</dbReference>
<keyword evidence="3" id="KW-1185">Reference proteome</keyword>
<comment type="caution">
    <text evidence="2">The sequence shown here is derived from an EMBL/GenBank/DDBJ whole genome shotgun (WGS) entry which is preliminary data.</text>
</comment>
<dbReference type="AlphaFoldDB" id="A0A938XWQ5"/>
<dbReference type="RefSeq" id="WP_204701803.1">
    <property type="nucleotide sequence ID" value="NZ_JAFBDQ010000008.1"/>
</dbReference>
<organism evidence="2 3">
    <name type="scientific">Halanaerobacter jeridensis</name>
    <dbReference type="NCBI Taxonomy" id="706427"/>
    <lineage>
        <taxon>Bacteria</taxon>
        <taxon>Bacillati</taxon>
        <taxon>Bacillota</taxon>
        <taxon>Clostridia</taxon>
        <taxon>Halanaerobiales</taxon>
        <taxon>Halobacteroidaceae</taxon>
        <taxon>Halanaerobacter</taxon>
    </lineage>
</organism>
<gene>
    <name evidence="2" type="ORF">JOC47_001896</name>
</gene>
<evidence type="ECO:0008006" key="4">
    <source>
        <dbReference type="Google" id="ProtNLM"/>
    </source>
</evidence>
<evidence type="ECO:0000313" key="3">
    <source>
        <dbReference type="Proteomes" id="UP000774000"/>
    </source>
</evidence>
<proteinExistence type="predicted"/>
<feature type="signal peptide" evidence="1">
    <location>
        <begin position="1"/>
        <end position="23"/>
    </location>
</feature>
<dbReference type="Proteomes" id="UP000774000">
    <property type="component" value="Unassembled WGS sequence"/>
</dbReference>